<dbReference type="SUPFAM" id="SSF56645">
    <property type="entry name" value="Acyl-CoA dehydrogenase NM domain-like"/>
    <property type="match status" value="1"/>
</dbReference>
<dbReference type="Gene3D" id="1.10.540.10">
    <property type="entry name" value="Acyl-CoA dehydrogenase/oxidase, N-terminal domain"/>
    <property type="match status" value="1"/>
</dbReference>
<dbReference type="SUPFAM" id="SSF47203">
    <property type="entry name" value="Acyl-CoA dehydrogenase C-terminal domain-like"/>
    <property type="match status" value="1"/>
</dbReference>
<keyword evidence="5" id="KW-1185">Reference proteome</keyword>
<dbReference type="InterPro" id="IPR013786">
    <property type="entry name" value="AcylCoA_DH/ox_N"/>
</dbReference>
<dbReference type="InterPro" id="IPR046373">
    <property type="entry name" value="Acyl-CoA_Oxase/DH_mid-dom_sf"/>
</dbReference>
<evidence type="ECO:0000256" key="1">
    <source>
        <dbReference type="ARBA" id="ARBA00023002"/>
    </source>
</evidence>
<protein>
    <submittedName>
        <fullName evidence="4">Acyl-CoA dehydrogenase family protein</fullName>
    </submittedName>
</protein>
<dbReference type="EMBL" id="JAKXMK010000009">
    <property type="protein sequence ID" value="MCH6166484.1"/>
    <property type="molecule type" value="Genomic_DNA"/>
</dbReference>
<comment type="caution">
    <text evidence="4">The sequence shown here is derived from an EMBL/GenBank/DDBJ whole genome shotgun (WGS) entry which is preliminary data.</text>
</comment>
<evidence type="ECO:0000313" key="5">
    <source>
        <dbReference type="Proteomes" id="UP001299970"/>
    </source>
</evidence>
<evidence type="ECO:0000259" key="3">
    <source>
        <dbReference type="Pfam" id="PF08028"/>
    </source>
</evidence>
<dbReference type="Gene3D" id="1.20.140.10">
    <property type="entry name" value="Butyryl-CoA Dehydrogenase, subunit A, domain 3"/>
    <property type="match status" value="1"/>
</dbReference>
<sequence length="390" mass="41430">MTKADSRAALDGAAIRAKAGEIGPLLRESASEVEAARRLTAPVVDALRSTGVFRMTMPEAWGGPELDICTQIEIIETLSRADASVGWCAMIGSDSGYYSGFLDDATARSLYPELDAVTAGWVVPAGTLEVCDGGYRLSGRWSFGSGSTHADVILGGARVTEKGSPRTSADGVPEQRIAMLPAAQWQVLDTWNPGGLAGSGSHDYTITDAFVPVENTWVYGQNHRSGTLYAWRGMFVVNIVGVPLGVALEACDVATGILAGKVSMPEMIPARDEPRVRAGIARARAMVGAARSYAYDTAATLWATLEAGDEPSFELRAQLAGCFVHTVTTCRSAVQLLVDTVGTAAIQKSCPLERQLRDLNTLVQHILGQTRVWEWAGGLYFGAEPPLPAL</sequence>
<dbReference type="PANTHER" id="PTHR43884">
    <property type="entry name" value="ACYL-COA DEHYDROGENASE"/>
    <property type="match status" value="1"/>
</dbReference>
<dbReference type="InterPro" id="IPR013107">
    <property type="entry name" value="Acyl-CoA_DH_C"/>
</dbReference>
<dbReference type="InterPro" id="IPR037069">
    <property type="entry name" value="AcylCoA_DH/ox_N_sf"/>
</dbReference>
<keyword evidence="1" id="KW-0560">Oxidoreductase</keyword>
<accession>A0ABS9TD74</accession>
<dbReference type="Gene3D" id="2.40.110.10">
    <property type="entry name" value="Butyryl-CoA Dehydrogenase, subunit A, domain 2"/>
    <property type="match status" value="1"/>
</dbReference>
<evidence type="ECO:0000259" key="2">
    <source>
        <dbReference type="Pfam" id="PF02771"/>
    </source>
</evidence>
<organism evidence="4 5">
    <name type="scientific">Pseudonocardia alaniniphila</name>
    <dbReference type="NCBI Taxonomy" id="75291"/>
    <lineage>
        <taxon>Bacteria</taxon>
        <taxon>Bacillati</taxon>
        <taxon>Actinomycetota</taxon>
        <taxon>Actinomycetes</taxon>
        <taxon>Pseudonocardiales</taxon>
        <taxon>Pseudonocardiaceae</taxon>
        <taxon>Pseudonocardia</taxon>
    </lineage>
</organism>
<gene>
    <name evidence="4" type="ORF">MMF94_12400</name>
</gene>
<dbReference type="InterPro" id="IPR036250">
    <property type="entry name" value="AcylCo_DH-like_C"/>
</dbReference>
<dbReference type="InterPro" id="IPR009100">
    <property type="entry name" value="AcylCoA_DH/oxidase_NM_dom_sf"/>
</dbReference>
<dbReference type="PIRSF" id="PIRSF016578">
    <property type="entry name" value="HsaA"/>
    <property type="match status" value="1"/>
</dbReference>
<dbReference type="Pfam" id="PF02771">
    <property type="entry name" value="Acyl-CoA_dh_N"/>
    <property type="match status" value="1"/>
</dbReference>
<reference evidence="4 5" key="1">
    <citation type="submission" date="2022-03" db="EMBL/GenBank/DDBJ databases">
        <title>Pseudonocardia alaer sp. nov., a novel actinomycete isolated from reed forest soil.</title>
        <authorList>
            <person name="Wang L."/>
        </authorList>
    </citation>
    <scope>NUCLEOTIDE SEQUENCE [LARGE SCALE GENOMIC DNA]</scope>
    <source>
        <strain evidence="4 5">Y-16303</strain>
    </source>
</reference>
<dbReference type="Proteomes" id="UP001299970">
    <property type="component" value="Unassembled WGS sequence"/>
</dbReference>
<dbReference type="Pfam" id="PF08028">
    <property type="entry name" value="Acyl-CoA_dh_2"/>
    <property type="match status" value="1"/>
</dbReference>
<name>A0ABS9TD74_9PSEU</name>
<feature type="domain" description="Acyl-CoA dehydrogenase/oxidase N-terminal" evidence="2">
    <location>
        <begin position="28"/>
        <end position="94"/>
    </location>
</feature>
<dbReference type="RefSeq" id="WP_241036514.1">
    <property type="nucleotide sequence ID" value="NZ_BAAAJF010000002.1"/>
</dbReference>
<feature type="domain" description="Acyl-CoA dehydrogenase C-terminal" evidence="3">
    <location>
        <begin position="240"/>
        <end position="367"/>
    </location>
</feature>
<evidence type="ECO:0000313" key="4">
    <source>
        <dbReference type="EMBL" id="MCH6166484.1"/>
    </source>
</evidence>
<dbReference type="PANTHER" id="PTHR43884:SF12">
    <property type="entry name" value="ISOVALERYL-COA DEHYDROGENASE, MITOCHONDRIAL-RELATED"/>
    <property type="match status" value="1"/>
</dbReference>
<proteinExistence type="predicted"/>